<feature type="region of interest" description="Disordered" evidence="1">
    <location>
        <begin position="529"/>
        <end position="571"/>
    </location>
</feature>
<accession>A0A2P5I3S0</accession>
<name>A0A2P5I3S0_DIAHE</name>
<reference evidence="2" key="1">
    <citation type="submission" date="2017-09" db="EMBL/GenBank/DDBJ databases">
        <title>Polyketide synthases of a Diaporthe helianthi virulent isolate.</title>
        <authorList>
            <person name="Baroncelli R."/>
        </authorList>
    </citation>
    <scope>NUCLEOTIDE SEQUENCE [LARGE SCALE GENOMIC DNA]</scope>
    <source>
        <strain evidence="2">7/96</strain>
    </source>
</reference>
<sequence length="571" mass="66128">MSMPATFLSFPRELAECVHQRRKRMASFAQGACQPCYHSQQQHHHQHRPRWSLNDLSSELLALIFEQLRDIDSQYVSTARLLCQRFNQIAIPIAYKTLVLTERIVAQDAGLHFPQALEHISAHTNHVVARSDLDPAGIKRILERIRRLCSVRWRYVDKAVRSGRLWLPSDILNAEQTRYNRTKLYVEELPLRDFEGEMRNTYLRAIPIDLLVSLKMAHPAPPLVTRLNSLKHLLLSARQLETLHFDDRGQGTQFDFAPHERLPPLRELTLRSYDWRHSAEEVSRHWDFSRITSLELISVPVFNFLNSVSFHELANLQTLHCEDFSAHLPDLRIEATRRLNLLVRSYIRALSTLQITVHTYHFPIDALLSHARTLTTLRLRDHTGFAEEDRRCPTVYHEDLAMLAANMRQVQVLELDMDVVHTDPPQFLRAVCAFPALHTLTLHVQTVLHPFEVLHPGADRDRDASMRTLQFLVRNKAGAVPWRSITINVGGWKKFMVRRLSEPWRRQNERGVFAERCFVLERNAGTGEMSVREEVAVEASRQATPENEDEDEDEGEGEGEDEDEEMSSDDE</sequence>
<protein>
    <submittedName>
        <fullName evidence="2">F-box domain-containing protein</fullName>
    </submittedName>
</protein>
<dbReference type="AlphaFoldDB" id="A0A2P5I3S0"/>
<feature type="compositionally biased region" description="Acidic residues" evidence="1">
    <location>
        <begin position="546"/>
        <end position="571"/>
    </location>
</feature>
<evidence type="ECO:0000313" key="3">
    <source>
        <dbReference type="Proteomes" id="UP000094444"/>
    </source>
</evidence>
<dbReference type="OrthoDB" id="3594971at2759"/>
<dbReference type="Gene3D" id="3.80.10.10">
    <property type="entry name" value="Ribonuclease Inhibitor"/>
    <property type="match status" value="1"/>
</dbReference>
<organism evidence="2 3">
    <name type="scientific">Diaporthe helianthi</name>
    <dbReference type="NCBI Taxonomy" id="158607"/>
    <lineage>
        <taxon>Eukaryota</taxon>
        <taxon>Fungi</taxon>
        <taxon>Dikarya</taxon>
        <taxon>Ascomycota</taxon>
        <taxon>Pezizomycotina</taxon>
        <taxon>Sordariomycetes</taxon>
        <taxon>Sordariomycetidae</taxon>
        <taxon>Diaporthales</taxon>
        <taxon>Diaporthaceae</taxon>
        <taxon>Diaporthe</taxon>
    </lineage>
</organism>
<evidence type="ECO:0000256" key="1">
    <source>
        <dbReference type="SAM" id="MobiDB-lite"/>
    </source>
</evidence>
<keyword evidence="3" id="KW-1185">Reference proteome</keyword>
<dbReference type="InParanoid" id="A0A2P5I3S0"/>
<dbReference type="SUPFAM" id="SSF52058">
    <property type="entry name" value="L domain-like"/>
    <property type="match status" value="1"/>
</dbReference>
<dbReference type="Proteomes" id="UP000094444">
    <property type="component" value="Unassembled WGS sequence"/>
</dbReference>
<evidence type="ECO:0000313" key="2">
    <source>
        <dbReference type="EMBL" id="POS77149.1"/>
    </source>
</evidence>
<gene>
    <name evidence="2" type="ORF">DHEL01_v204465</name>
</gene>
<dbReference type="EMBL" id="MAVT02000296">
    <property type="protein sequence ID" value="POS77149.1"/>
    <property type="molecule type" value="Genomic_DNA"/>
</dbReference>
<dbReference type="InterPro" id="IPR032675">
    <property type="entry name" value="LRR_dom_sf"/>
</dbReference>
<comment type="caution">
    <text evidence="2">The sequence shown here is derived from an EMBL/GenBank/DDBJ whole genome shotgun (WGS) entry which is preliminary data.</text>
</comment>
<proteinExistence type="predicted"/>